<dbReference type="AlphaFoldDB" id="A0A4S3KNH3"/>
<accession>A0A4S3KNH3</accession>
<comment type="caution">
    <text evidence="5">The sequence shown here is derived from an EMBL/GenBank/DDBJ whole genome shotgun (WGS) entry which is preliminary data.</text>
</comment>
<reference evidence="5 6" key="1">
    <citation type="submission" date="2017-02" db="EMBL/GenBank/DDBJ databases">
        <title>Whole genome sequencing of Rhodanobacter lindaniclasticus DSM 17932.</title>
        <authorList>
            <person name="Kumar S."/>
            <person name="Patil P."/>
            <person name="Patil P.B."/>
        </authorList>
    </citation>
    <scope>NUCLEOTIDE SEQUENCE [LARGE SCALE GENOMIC DNA]</scope>
    <source>
        <strain evidence="5 6">DSM 17932</strain>
    </source>
</reference>
<dbReference type="InterPro" id="IPR000055">
    <property type="entry name" value="Restrct_endonuc_typeI_TRD"/>
</dbReference>
<dbReference type="EMBL" id="MWIO01000006">
    <property type="protein sequence ID" value="THD09654.1"/>
    <property type="molecule type" value="Genomic_DNA"/>
</dbReference>
<gene>
    <name evidence="5" type="ORF">B1991_01840</name>
</gene>
<dbReference type="Proteomes" id="UP000306317">
    <property type="component" value="Unassembled WGS sequence"/>
</dbReference>
<dbReference type="RefSeq" id="WP_136257009.1">
    <property type="nucleotide sequence ID" value="NZ_MWIO01000006.1"/>
</dbReference>
<dbReference type="OrthoDB" id="5959431at2"/>
<dbReference type="GO" id="GO:0003677">
    <property type="term" value="F:DNA binding"/>
    <property type="evidence" value="ECO:0007669"/>
    <property type="project" value="UniProtKB-KW"/>
</dbReference>
<dbReference type="PANTHER" id="PTHR30408:SF12">
    <property type="entry name" value="TYPE I RESTRICTION ENZYME MJAVIII SPECIFICITY SUBUNIT"/>
    <property type="match status" value="1"/>
</dbReference>
<keyword evidence="2" id="KW-0680">Restriction system</keyword>
<organism evidence="5 6">
    <name type="scientific">Rhodanobacter lindaniclasticus</name>
    <dbReference type="NCBI Taxonomy" id="75310"/>
    <lineage>
        <taxon>Bacteria</taxon>
        <taxon>Pseudomonadati</taxon>
        <taxon>Pseudomonadota</taxon>
        <taxon>Gammaproteobacteria</taxon>
        <taxon>Lysobacterales</taxon>
        <taxon>Rhodanobacteraceae</taxon>
        <taxon>Rhodanobacter</taxon>
    </lineage>
</organism>
<evidence type="ECO:0000313" key="6">
    <source>
        <dbReference type="Proteomes" id="UP000306317"/>
    </source>
</evidence>
<evidence type="ECO:0000256" key="2">
    <source>
        <dbReference type="ARBA" id="ARBA00022747"/>
    </source>
</evidence>
<evidence type="ECO:0000256" key="3">
    <source>
        <dbReference type="ARBA" id="ARBA00023125"/>
    </source>
</evidence>
<dbReference type="CDD" id="cd17250">
    <property type="entry name" value="RMtype1_S_Eco4255II_TRD2-CR2_like"/>
    <property type="match status" value="1"/>
</dbReference>
<keyword evidence="3" id="KW-0238">DNA-binding</keyword>
<evidence type="ECO:0000313" key="5">
    <source>
        <dbReference type="EMBL" id="THD09654.1"/>
    </source>
</evidence>
<dbReference type="PANTHER" id="PTHR30408">
    <property type="entry name" value="TYPE-1 RESTRICTION ENZYME ECOKI SPECIFICITY PROTEIN"/>
    <property type="match status" value="1"/>
</dbReference>
<evidence type="ECO:0000259" key="4">
    <source>
        <dbReference type="Pfam" id="PF01420"/>
    </source>
</evidence>
<comment type="similarity">
    <text evidence="1">Belongs to the type-I restriction system S methylase family.</text>
</comment>
<proteinExistence type="inferred from homology"/>
<name>A0A4S3KNH3_9GAMM</name>
<feature type="domain" description="Type I restriction modification DNA specificity" evidence="4">
    <location>
        <begin position="12"/>
        <end position="166"/>
    </location>
</feature>
<dbReference type="InterPro" id="IPR044946">
    <property type="entry name" value="Restrct_endonuc_typeI_TRD_sf"/>
</dbReference>
<dbReference type="Pfam" id="PF01420">
    <property type="entry name" value="Methylase_S"/>
    <property type="match status" value="1"/>
</dbReference>
<dbReference type="InterPro" id="IPR052021">
    <property type="entry name" value="Type-I_RS_S_subunit"/>
</dbReference>
<dbReference type="GO" id="GO:0009307">
    <property type="term" value="P:DNA restriction-modification system"/>
    <property type="evidence" value="ECO:0007669"/>
    <property type="project" value="UniProtKB-KW"/>
</dbReference>
<dbReference type="Gene3D" id="1.10.287.1120">
    <property type="entry name" value="Bipartite methylase S protein"/>
    <property type="match status" value="1"/>
</dbReference>
<dbReference type="Gene3D" id="3.90.220.20">
    <property type="entry name" value="DNA methylase specificity domains"/>
    <property type="match status" value="2"/>
</dbReference>
<evidence type="ECO:0000256" key="1">
    <source>
        <dbReference type="ARBA" id="ARBA00010923"/>
    </source>
</evidence>
<sequence>MTWATIPLAKAADLESGFGFPREHQGEFNQSVPFFRVSDMNLAGNEVYMANHSNTVSRATLAALHARTFPAGTVIFPKIGAAIGTEKKRILTKPSTYDNNVMGAVPKDGVAPKFLYYWFLRINLTEYANASHVPSIRKSVMEEIPFPLPAPSEQRRIVEILDQADALRGRAREADVKAARILPALFLKMFGDPTANPMGWPTADFFGVFDDVTAGHTKVQARDFQPSGAVPIVDQGQNYVAGYTDDKSIAHKDPLPVIVFGDHTRTFKYVDFPFALGADGVRVLSAKDGIDPLFAYWHCRLRELPSAGYSRHFKYLKEKRFMRPAANRQSDFARAASETTKLTAAIGTATEKVEKLFTLLLQRAFSGQLTAKWRETHMQELLAEMQEQALLLNLPTSAKGAK</sequence>
<keyword evidence="6" id="KW-1185">Reference proteome</keyword>
<dbReference type="SUPFAM" id="SSF116734">
    <property type="entry name" value="DNA methylase specificity domain"/>
    <property type="match status" value="2"/>
</dbReference>
<protein>
    <recommendedName>
        <fullName evidence="4">Type I restriction modification DNA specificity domain-containing protein</fullName>
    </recommendedName>
</protein>